<gene>
    <name evidence="2" type="ORF">L249_1876</name>
</gene>
<keyword evidence="3" id="KW-1185">Reference proteome</keyword>
<organism evidence="2 3">
    <name type="scientific">Ophiocordyceps polyrhachis-furcata BCC 54312</name>
    <dbReference type="NCBI Taxonomy" id="1330021"/>
    <lineage>
        <taxon>Eukaryota</taxon>
        <taxon>Fungi</taxon>
        <taxon>Dikarya</taxon>
        <taxon>Ascomycota</taxon>
        <taxon>Pezizomycotina</taxon>
        <taxon>Sordariomycetes</taxon>
        <taxon>Hypocreomycetidae</taxon>
        <taxon>Hypocreales</taxon>
        <taxon>Ophiocordycipitaceae</taxon>
        <taxon>Ophiocordyceps</taxon>
    </lineage>
</organism>
<dbReference type="Proteomes" id="UP000253664">
    <property type="component" value="Unassembled WGS sequence"/>
</dbReference>
<evidence type="ECO:0000313" key="2">
    <source>
        <dbReference type="EMBL" id="RCI16206.1"/>
    </source>
</evidence>
<evidence type="ECO:0000313" key="3">
    <source>
        <dbReference type="Proteomes" id="UP000253664"/>
    </source>
</evidence>
<sequence>MRDKQPRGRLSLLPPQVPANKSQRHLCSTGLNAVIFPPCSKKTSNPQPLRQLGVAQAAPLSHGPPRPSFPVRQAFMEYRAAAS</sequence>
<reference evidence="2 3" key="1">
    <citation type="journal article" date="2015" name="BMC Genomics">
        <title>Insights from the genome of Ophiocordyceps polyrhachis-furcata to pathogenicity and host specificity in insect fungi.</title>
        <authorList>
            <person name="Wichadakul D."/>
            <person name="Kobmoo N."/>
            <person name="Ingsriswang S."/>
            <person name="Tangphatsornruang S."/>
            <person name="Chantasingh D."/>
            <person name="Luangsa-ard J.J."/>
            <person name="Eurwilaichitr L."/>
        </authorList>
    </citation>
    <scope>NUCLEOTIDE SEQUENCE [LARGE SCALE GENOMIC DNA]</scope>
    <source>
        <strain evidence="2 3">BCC 54312</strain>
    </source>
</reference>
<comment type="caution">
    <text evidence="2">The sequence shown here is derived from an EMBL/GenBank/DDBJ whole genome shotgun (WGS) entry which is preliminary data.</text>
</comment>
<name>A0A367LP42_9HYPO</name>
<feature type="region of interest" description="Disordered" evidence="1">
    <location>
        <begin position="1"/>
        <end position="21"/>
    </location>
</feature>
<dbReference type="AlphaFoldDB" id="A0A367LP42"/>
<protein>
    <submittedName>
        <fullName evidence="2">Uncharacterized protein</fullName>
    </submittedName>
</protein>
<evidence type="ECO:0000256" key="1">
    <source>
        <dbReference type="SAM" id="MobiDB-lite"/>
    </source>
</evidence>
<accession>A0A367LP42</accession>
<dbReference type="EMBL" id="LKCN02000001">
    <property type="protein sequence ID" value="RCI16206.1"/>
    <property type="molecule type" value="Genomic_DNA"/>
</dbReference>
<proteinExistence type="predicted"/>